<keyword evidence="1" id="KW-0805">Transcription regulation</keyword>
<dbReference type="STRING" id="1120976.SAMN03080606_02308"/>
<accession>A0A1G5IBI8</accession>
<dbReference type="InterPro" id="IPR011256">
    <property type="entry name" value="Reg_factor_effector_dom_sf"/>
</dbReference>
<dbReference type="EMBL" id="FMUS01000014">
    <property type="protein sequence ID" value="SCY73030.1"/>
    <property type="molecule type" value="Genomic_DNA"/>
</dbReference>
<evidence type="ECO:0000256" key="2">
    <source>
        <dbReference type="ARBA" id="ARBA00023125"/>
    </source>
</evidence>
<dbReference type="Gene3D" id="3.20.80.10">
    <property type="entry name" value="Regulatory factor, effector binding domain"/>
    <property type="match status" value="1"/>
</dbReference>
<keyword evidence="6" id="KW-1185">Reference proteome</keyword>
<dbReference type="PANTHER" id="PTHR47504:SF5">
    <property type="entry name" value="RIGHT ORIGIN-BINDING PROTEIN"/>
    <property type="match status" value="1"/>
</dbReference>
<dbReference type="InterPro" id="IPR010499">
    <property type="entry name" value="AraC_E-bd"/>
</dbReference>
<dbReference type="PANTHER" id="PTHR47504">
    <property type="entry name" value="RIGHT ORIGIN-BINDING PROTEIN"/>
    <property type="match status" value="1"/>
</dbReference>
<dbReference type="GO" id="GO:0003700">
    <property type="term" value="F:DNA-binding transcription factor activity"/>
    <property type="evidence" value="ECO:0007669"/>
    <property type="project" value="InterPro"/>
</dbReference>
<evidence type="ECO:0000259" key="4">
    <source>
        <dbReference type="PROSITE" id="PS01124"/>
    </source>
</evidence>
<dbReference type="SUPFAM" id="SSF55136">
    <property type="entry name" value="Probable bacterial effector-binding domain"/>
    <property type="match status" value="1"/>
</dbReference>
<keyword evidence="2" id="KW-0238">DNA-binding</keyword>
<evidence type="ECO:0000313" key="6">
    <source>
        <dbReference type="Proteomes" id="UP000198636"/>
    </source>
</evidence>
<evidence type="ECO:0000256" key="3">
    <source>
        <dbReference type="ARBA" id="ARBA00023163"/>
    </source>
</evidence>
<dbReference type="SUPFAM" id="SSF46689">
    <property type="entry name" value="Homeodomain-like"/>
    <property type="match status" value="2"/>
</dbReference>
<organism evidence="5 6">
    <name type="scientific">Alkaliphilus peptidifermentans DSM 18978</name>
    <dbReference type="NCBI Taxonomy" id="1120976"/>
    <lineage>
        <taxon>Bacteria</taxon>
        <taxon>Bacillati</taxon>
        <taxon>Bacillota</taxon>
        <taxon>Clostridia</taxon>
        <taxon>Peptostreptococcales</taxon>
        <taxon>Natronincolaceae</taxon>
        <taxon>Alkaliphilus</taxon>
    </lineage>
</organism>
<dbReference type="InterPro" id="IPR009057">
    <property type="entry name" value="Homeodomain-like_sf"/>
</dbReference>
<dbReference type="Proteomes" id="UP000198636">
    <property type="component" value="Unassembled WGS sequence"/>
</dbReference>
<dbReference type="AlphaFoldDB" id="A0A1G5IBI8"/>
<dbReference type="InterPro" id="IPR020449">
    <property type="entry name" value="Tscrpt_reg_AraC-type_HTH"/>
</dbReference>
<feature type="domain" description="HTH araC/xylS-type" evidence="4">
    <location>
        <begin position="9"/>
        <end position="107"/>
    </location>
</feature>
<evidence type="ECO:0000313" key="5">
    <source>
        <dbReference type="EMBL" id="SCY73030.1"/>
    </source>
</evidence>
<dbReference type="SMART" id="SM00871">
    <property type="entry name" value="AraC_E_bind"/>
    <property type="match status" value="1"/>
</dbReference>
<evidence type="ECO:0000256" key="1">
    <source>
        <dbReference type="ARBA" id="ARBA00023015"/>
    </source>
</evidence>
<dbReference type="Gene3D" id="1.10.10.60">
    <property type="entry name" value="Homeodomain-like"/>
    <property type="match status" value="2"/>
</dbReference>
<dbReference type="GO" id="GO:0043565">
    <property type="term" value="F:sequence-specific DNA binding"/>
    <property type="evidence" value="ECO:0007669"/>
    <property type="project" value="InterPro"/>
</dbReference>
<dbReference type="OrthoDB" id="45544at2"/>
<dbReference type="PROSITE" id="PS01124">
    <property type="entry name" value="HTH_ARAC_FAMILY_2"/>
    <property type="match status" value="1"/>
</dbReference>
<protein>
    <submittedName>
        <fullName evidence="5">AraC family transcriptional regulator</fullName>
    </submittedName>
</protein>
<dbReference type="Pfam" id="PF14526">
    <property type="entry name" value="Cass2"/>
    <property type="match status" value="1"/>
</dbReference>
<proteinExistence type="predicted"/>
<dbReference type="RefSeq" id="WP_091543442.1">
    <property type="nucleotide sequence ID" value="NZ_FMUS01000014.1"/>
</dbReference>
<dbReference type="InterPro" id="IPR018060">
    <property type="entry name" value="HTH_AraC"/>
</dbReference>
<dbReference type="PRINTS" id="PR00032">
    <property type="entry name" value="HTHARAC"/>
</dbReference>
<reference evidence="5 6" key="1">
    <citation type="submission" date="2016-10" db="EMBL/GenBank/DDBJ databases">
        <authorList>
            <person name="de Groot N.N."/>
        </authorList>
    </citation>
    <scope>NUCLEOTIDE SEQUENCE [LARGE SCALE GENOMIC DNA]</scope>
    <source>
        <strain evidence="5 6">DSM 18978</strain>
    </source>
</reference>
<dbReference type="SMART" id="SM00342">
    <property type="entry name" value="HTH_ARAC"/>
    <property type="match status" value="1"/>
</dbReference>
<name>A0A1G5IBI8_9FIRM</name>
<gene>
    <name evidence="5" type="ORF">SAMN03080606_02308</name>
</gene>
<dbReference type="InterPro" id="IPR050959">
    <property type="entry name" value="MarA-like"/>
</dbReference>
<dbReference type="Pfam" id="PF12833">
    <property type="entry name" value="HTH_18"/>
    <property type="match status" value="1"/>
</dbReference>
<sequence length="286" mass="33397">MNYYLQSVLDVISFIEENLNEEISLNQVIEMSNFSKYHFLRIFKAVSGTTLNGYLRRRRLTKAAEELLYTDEGILDIAIRFSYSSQESFTRAFKDMYGETPYVYRQSGIHKIYLDKVLLTEKILNIKEGASSMVPKIVYKEGFTLVGMKYEGKNDNSEIPMLLHKFFLRLKEIKHRVNDKVSYGYNTWTDKINETGEFTYIAGVEVEDESDLPEGMVYIKVPRNKYAMFSINSLIEDVGKSISDIYSKWLPMAGLELDDNYDFEFFNEGFIPNDENSEVYFYVPIK</sequence>
<dbReference type="InterPro" id="IPR029441">
    <property type="entry name" value="Cass2"/>
</dbReference>
<keyword evidence="3" id="KW-0804">Transcription</keyword>